<evidence type="ECO:0000313" key="1">
    <source>
        <dbReference type="EMBL" id="PSL57628.1"/>
    </source>
</evidence>
<comment type="caution">
    <text evidence="1">The sequence shown here is derived from an EMBL/GenBank/DDBJ whole genome shotgun (WGS) entry which is preliminary data.</text>
</comment>
<dbReference type="Proteomes" id="UP000241118">
    <property type="component" value="Unassembled WGS sequence"/>
</dbReference>
<sequence>MTEPRCAAISADLDEPQAGTAATATAWICLEQPGPWGRDALTQSRLDPALGAELARRAADTGVRVLLIRRPGRHADTHHDAPRRVYLAATTPGRPRLEQADLADPAALLDLDFAALAAGEPAGLGSPVTGPLLLVCANSRRDVCCALRGRPLAEALAAARPDTVWECTHTGGHRFAPTGVLLPTGYTYGRLDAEFAARLLDEAALGRVVTDRCRGRSTHPPRGQVAELAVRDLTGEHRDVLAVRGDTVQHVDGRAWRVTVEARDLPATRPASCGAAPTPATGLVATAVERLVPVG</sequence>
<dbReference type="RefSeq" id="WP_106614530.1">
    <property type="nucleotide sequence ID" value="NZ_PYAX01000002.1"/>
</dbReference>
<gene>
    <name evidence="1" type="ORF">B0I31_102607</name>
</gene>
<keyword evidence="2" id="KW-1185">Reference proteome</keyword>
<name>A0A2P8IGN3_SACCR</name>
<dbReference type="SUPFAM" id="SSF52833">
    <property type="entry name" value="Thioredoxin-like"/>
    <property type="match status" value="1"/>
</dbReference>
<accession>A0A2P8IGN3</accession>
<evidence type="ECO:0008006" key="3">
    <source>
        <dbReference type="Google" id="ProtNLM"/>
    </source>
</evidence>
<dbReference type="InterPro" id="IPR009737">
    <property type="entry name" value="Aim32/Apd1-like"/>
</dbReference>
<organism evidence="1 2">
    <name type="scientific">Saccharothrix carnea</name>
    <dbReference type="NCBI Taxonomy" id="1280637"/>
    <lineage>
        <taxon>Bacteria</taxon>
        <taxon>Bacillati</taxon>
        <taxon>Actinomycetota</taxon>
        <taxon>Actinomycetes</taxon>
        <taxon>Pseudonocardiales</taxon>
        <taxon>Pseudonocardiaceae</taxon>
        <taxon>Saccharothrix</taxon>
    </lineage>
</organism>
<dbReference type="AlphaFoldDB" id="A0A2P8IGN3"/>
<protein>
    <recommendedName>
        <fullName evidence="3">Sucrase/ferredoxin-like protein</fullName>
    </recommendedName>
</protein>
<reference evidence="1 2" key="1">
    <citation type="submission" date="2018-03" db="EMBL/GenBank/DDBJ databases">
        <title>Genomic Encyclopedia of Type Strains, Phase III (KMG-III): the genomes of soil and plant-associated and newly described type strains.</title>
        <authorList>
            <person name="Whitman W."/>
        </authorList>
    </citation>
    <scope>NUCLEOTIDE SEQUENCE [LARGE SCALE GENOMIC DNA]</scope>
    <source>
        <strain evidence="1 2">CGMCC 4.7097</strain>
    </source>
</reference>
<dbReference type="PIRSF" id="PIRSF035042">
    <property type="entry name" value="UCP035042_thirdx"/>
    <property type="match status" value="1"/>
</dbReference>
<evidence type="ECO:0000313" key="2">
    <source>
        <dbReference type="Proteomes" id="UP000241118"/>
    </source>
</evidence>
<proteinExistence type="predicted"/>
<dbReference type="CDD" id="cd03062">
    <property type="entry name" value="TRX_Fd_Sucrase"/>
    <property type="match status" value="1"/>
</dbReference>
<dbReference type="EMBL" id="PYAX01000002">
    <property type="protein sequence ID" value="PSL57628.1"/>
    <property type="molecule type" value="Genomic_DNA"/>
</dbReference>
<dbReference type="OrthoDB" id="3399139at2"/>
<dbReference type="InterPro" id="IPR010350">
    <property type="entry name" value="Aim32/Apd1-like_bac"/>
</dbReference>
<dbReference type="Pfam" id="PF06999">
    <property type="entry name" value="Suc_Fer-like"/>
    <property type="match status" value="1"/>
</dbReference>
<dbReference type="Gene3D" id="3.40.30.10">
    <property type="entry name" value="Glutaredoxin"/>
    <property type="match status" value="1"/>
</dbReference>
<dbReference type="InterPro" id="IPR036249">
    <property type="entry name" value="Thioredoxin-like_sf"/>
</dbReference>